<dbReference type="Proteomes" id="UP000653076">
    <property type="component" value="Unassembled WGS sequence"/>
</dbReference>
<feature type="DNA-binding region" description="H-T-H motif" evidence="4">
    <location>
        <begin position="50"/>
        <end position="69"/>
    </location>
</feature>
<keyword evidence="1" id="KW-0805">Transcription regulation</keyword>
<comment type="caution">
    <text evidence="7">The sequence shown here is derived from an EMBL/GenBank/DDBJ whole genome shotgun (WGS) entry which is preliminary data.</text>
</comment>
<name>A0ABQ4JAQ3_9ACTN</name>
<dbReference type="SUPFAM" id="SSF46689">
    <property type="entry name" value="Homeodomain-like"/>
    <property type="match status" value="1"/>
</dbReference>
<evidence type="ECO:0000256" key="2">
    <source>
        <dbReference type="ARBA" id="ARBA00023125"/>
    </source>
</evidence>
<evidence type="ECO:0000256" key="1">
    <source>
        <dbReference type="ARBA" id="ARBA00023015"/>
    </source>
</evidence>
<dbReference type="PROSITE" id="PS50977">
    <property type="entry name" value="HTH_TETR_2"/>
    <property type="match status" value="1"/>
</dbReference>
<dbReference type="InterPro" id="IPR025996">
    <property type="entry name" value="MT1864/Rv1816-like_C"/>
</dbReference>
<feature type="region of interest" description="Disordered" evidence="5">
    <location>
        <begin position="11"/>
        <end position="30"/>
    </location>
</feature>
<dbReference type="Gene3D" id="1.10.357.10">
    <property type="entry name" value="Tetracycline Repressor, domain 2"/>
    <property type="match status" value="1"/>
</dbReference>
<dbReference type="PANTHER" id="PTHR30055:SF234">
    <property type="entry name" value="HTH-TYPE TRANSCRIPTIONAL REGULATOR BETI"/>
    <property type="match status" value="1"/>
</dbReference>
<evidence type="ECO:0000313" key="8">
    <source>
        <dbReference type="Proteomes" id="UP000653076"/>
    </source>
</evidence>
<keyword evidence="3" id="KW-0804">Transcription</keyword>
<protein>
    <submittedName>
        <fullName evidence="7">TetR family transcriptional regulator</fullName>
    </submittedName>
</protein>
<evidence type="ECO:0000259" key="6">
    <source>
        <dbReference type="PROSITE" id="PS50977"/>
    </source>
</evidence>
<gene>
    <name evidence="7" type="ORF">Vqi01_24020</name>
</gene>
<dbReference type="Pfam" id="PF00440">
    <property type="entry name" value="TetR_N"/>
    <property type="match status" value="1"/>
</dbReference>
<keyword evidence="8" id="KW-1185">Reference proteome</keyword>
<sequence>MPVASIGFVLGADDPDTERDGADPGTERDGDGIVVAARELAEAEGLTAVTPRRLAECADIDLGTLYERFADRDAVVAAVAVRGFADLAAALTAARTAVTRPSEVWPAVLTAYLDFAYANPEMYDAMFAYTPDLTLGAEQVPETVAAAFGELRAALAPLAASRDPDTLTELGWSLLHGLVMLTRGGRLRPEAQDQRDHLLATHLFTPPAG</sequence>
<dbReference type="Pfam" id="PF13305">
    <property type="entry name" value="TetR_C_33"/>
    <property type="match status" value="1"/>
</dbReference>
<accession>A0ABQ4JAQ3</accession>
<dbReference type="InterPro" id="IPR050109">
    <property type="entry name" value="HTH-type_TetR-like_transc_reg"/>
</dbReference>
<proteinExistence type="predicted"/>
<evidence type="ECO:0000256" key="5">
    <source>
        <dbReference type="SAM" id="MobiDB-lite"/>
    </source>
</evidence>
<dbReference type="EMBL" id="BOPC01000030">
    <property type="protein sequence ID" value="GIJ27240.1"/>
    <property type="molecule type" value="Genomic_DNA"/>
</dbReference>
<keyword evidence="2 4" id="KW-0238">DNA-binding</keyword>
<evidence type="ECO:0000313" key="7">
    <source>
        <dbReference type="EMBL" id="GIJ27240.1"/>
    </source>
</evidence>
<dbReference type="PANTHER" id="PTHR30055">
    <property type="entry name" value="HTH-TYPE TRANSCRIPTIONAL REGULATOR RUTR"/>
    <property type="match status" value="1"/>
</dbReference>
<feature type="compositionally biased region" description="Basic and acidic residues" evidence="5">
    <location>
        <begin position="18"/>
        <end position="30"/>
    </location>
</feature>
<dbReference type="SUPFAM" id="SSF48498">
    <property type="entry name" value="Tetracyclin repressor-like, C-terminal domain"/>
    <property type="match status" value="1"/>
</dbReference>
<feature type="domain" description="HTH tetR-type" evidence="6">
    <location>
        <begin position="27"/>
        <end position="87"/>
    </location>
</feature>
<organism evidence="7 8">
    <name type="scientific">Micromonospora qiuiae</name>
    <dbReference type="NCBI Taxonomy" id="502268"/>
    <lineage>
        <taxon>Bacteria</taxon>
        <taxon>Bacillati</taxon>
        <taxon>Actinomycetota</taxon>
        <taxon>Actinomycetes</taxon>
        <taxon>Micromonosporales</taxon>
        <taxon>Micromonosporaceae</taxon>
        <taxon>Micromonospora</taxon>
    </lineage>
</organism>
<dbReference type="InterPro" id="IPR001647">
    <property type="entry name" value="HTH_TetR"/>
</dbReference>
<reference evidence="7 8" key="1">
    <citation type="submission" date="2021-01" db="EMBL/GenBank/DDBJ databases">
        <title>Whole genome shotgun sequence of Verrucosispora qiuiae NBRC 106684.</title>
        <authorList>
            <person name="Komaki H."/>
            <person name="Tamura T."/>
        </authorList>
    </citation>
    <scope>NUCLEOTIDE SEQUENCE [LARGE SCALE GENOMIC DNA]</scope>
    <source>
        <strain evidence="7 8">NBRC 106684</strain>
    </source>
</reference>
<evidence type="ECO:0000256" key="4">
    <source>
        <dbReference type="PROSITE-ProRule" id="PRU00335"/>
    </source>
</evidence>
<evidence type="ECO:0000256" key="3">
    <source>
        <dbReference type="ARBA" id="ARBA00023163"/>
    </source>
</evidence>
<dbReference type="InterPro" id="IPR009057">
    <property type="entry name" value="Homeodomain-like_sf"/>
</dbReference>
<dbReference type="InterPro" id="IPR036271">
    <property type="entry name" value="Tet_transcr_reg_TetR-rel_C_sf"/>
</dbReference>